<accession>A0AAD1K737</accession>
<dbReference type="Proteomes" id="UP000825078">
    <property type="component" value="Chromosome"/>
</dbReference>
<evidence type="ECO:0000313" key="1">
    <source>
        <dbReference type="EMBL" id="BCV43974.1"/>
    </source>
</evidence>
<protein>
    <submittedName>
        <fullName evidence="1">Uncharacterized protein</fullName>
    </submittedName>
</protein>
<name>A0AAD1K737_9GAMM</name>
<evidence type="ECO:0000313" key="2">
    <source>
        <dbReference type="Proteomes" id="UP000825078"/>
    </source>
</evidence>
<dbReference type="AlphaFoldDB" id="A0AAD1K737"/>
<dbReference type="EMBL" id="AP024613">
    <property type="protein sequence ID" value="BCV43974.1"/>
    <property type="molecule type" value="Genomic_DNA"/>
</dbReference>
<reference evidence="1" key="1">
    <citation type="submission" date="2021-05" db="EMBL/GenBank/DDBJ databases">
        <title>Molecular characterization for Shewanella algae harboring chromosomal blaOXA-55-like strains isolated from clinical and environment sample.</title>
        <authorList>
            <person name="Ohama Y."/>
            <person name="Aoki K."/>
            <person name="Harada S."/>
            <person name="Moriya K."/>
            <person name="Ishii Y."/>
            <person name="Tateda K."/>
        </authorList>
    </citation>
    <scope>NUCLEOTIDE SEQUENCE</scope>
    <source>
        <strain evidence="1">TUM17379</strain>
    </source>
</reference>
<gene>
    <name evidence="1" type="ORF">TUM17379_09920</name>
</gene>
<proteinExistence type="predicted"/>
<sequence length="52" mass="6314">MVTINPKYVRRLTLYQLTLRYKADYPYWLTRESGRQTDNPCMEATAFYPYSK</sequence>
<organism evidence="1 2">
    <name type="scientific">Shewanella algae</name>
    <dbReference type="NCBI Taxonomy" id="38313"/>
    <lineage>
        <taxon>Bacteria</taxon>
        <taxon>Pseudomonadati</taxon>
        <taxon>Pseudomonadota</taxon>
        <taxon>Gammaproteobacteria</taxon>
        <taxon>Alteromonadales</taxon>
        <taxon>Shewanellaceae</taxon>
        <taxon>Shewanella</taxon>
    </lineage>
</organism>